<keyword evidence="5 16" id="KW-0963">Cytoplasm</keyword>
<dbReference type="InterPro" id="IPR043502">
    <property type="entry name" value="DNA/RNA_pol_sf"/>
</dbReference>
<dbReference type="PANTHER" id="PTHR11076">
    <property type="entry name" value="DNA REPAIR POLYMERASE UMUC / TRANSFERASE FAMILY MEMBER"/>
    <property type="match status" value="1"/>
</dbReference>
<dbReference type="AlphaFoldDB" id="A0A1P8WP41"/>
<dbReference type="FunFam" id="3.30.1490.100:FF:000004">
    <property type="entry name" value="DNA polymerase IV"/>
    <property type="match status" value="1"/>
</dbReference>
<gene>
    <name evidence="16 19" type="primary">dinB</name>
    <name evidence="19" type="ORF">Fuma_05485</name>
</gene>
<dbReference type="GO" id="GO:0003684">
    <property type="term" value="F:damaged DNA binding"/>
    <property type="evidence" value="ECO:0007669"/>
    <property type="project" value="InterPro"/>
</dbReference>
<evidence type="ECO:0000256" key="5">
    <source>
        <dbReference type="ARBA" id="ARBA00022490"/>
    </source>
</evidence>
<dbReference type="STRING" id="1891926.Fuma_05485"/>
<dbReference type="GO" id="GO:0005829">
    <property type="term" value="C:cytosol"/>
    <property type="evidence" value="ECO:0007669"/>
    <property type="project" value="TreeGrafter"/>
</dbReference>
<keyword evidence="8 16" id="KW-0235">DNA replication</keyword>
<evidence type="ECO:0000259" key="18">
    <source>
        <dbReference type="PROSITE" id="PS50173"/>
    </source>
</evidence>
<dbReference type="Pfam" id="PF21999">
    <property type="entry name" value="IMS_HHH_1"/>
    <property type="match status" value="1"/>
</dbReference>
<evidence type="ECO:0000256" key="1">
    <source>
        <dbReference type="ARBA" id="ARBA00004496"/>
    </source>
</evidence>
<dbReference type="Pfam" id="PF00817">
    <property type="entry name" value="IMS"/>
    <property type="match status" value="1"/>
</dbReference>
<dbReference type="SUPFAM" id="SSF56672">
    <property type="entry name" value="DNA/RNA polymerases"/>
    <property type="match status" value="1"/>
</dbReference>
<evidence type="ECO:0000256" key="7">
    <source>
        <dbReference type="ARBA" id="ARBA00022695"/>
    </source>
</evidence>
<feature type="region of interest" description="Disordered" evidence="17">
    <location>
        <begin position="376"/>
        <end position="400"/>
    </location>
</feature>
<comment type="subunit">
    <text evidence="3 16">Monomer.</text>
</comment>
<feature type="compositionally biased region" description="Basic and acidic residues" evidence="17">
    <location>
        <begin position="389"/>
        <end position="400"/>
    </location>
</feature>
<sequence>MILHVDMDAFYASVEERDDPSLRGKPVIVGGTPEGRGVVAAANYAVRKFGVHSAMATAKALKLCPDAIVLRPRMEHYSAVSQKIRDIFHRYTPLVEPLSLDEAFLDATGSAKLFGSVEKIGREIKDAIRDELNLVASVGVAPNKFLAKLASDLDKPDGFTVVHPDRIQEVLAPLSVSRIWGVGKVTKRTFDRIGIKTIGQLRELSLERLQETFGQSGAHFWKLARGIDDRKVVADRETKSISHETTFPEDVTDLDVLKAWLLELTEQVARRLRKHKLHGKTVQLKVRYSNFDTFTRSKSLAHPTDATNSLWAVASELLTKQLPDRPLVVRLLGMGVSNFHKPTAVQQSLFGDEDDDVEVPRDSKLDTVADQIRSRFGSTSLRRASTVQHEAEHKPQPRPE</sequence>
<keyword evidence="11 16" id="KW-0460">Magnesium</keyword>
<keyword evidence="10 16" id="KW-0227">DNA damage</keyword>
<dbReference type="InterPro" id="IPR022880">
    <property type="entry name" value="DNApol_IV"/>
</dbReference>
<dbReference type="CDD" id="cd03586">
    <property type="entry name" value="PolY_Pol_IV_kappa"/>
    <property type="match status" value="1"/>
</dbReference>
<keyword evidence="12 16" id="KW-0239">DNA-directed DNA polymerase</keyword>
<feature type="site" description="Substrate discrimination" evidence="16">
    <location>
        <position position="11"/>
    </location>
</feature>
<dbReference type="EMBL" id="CP017641">
    <property type="protein sequence ID" value="APZ95823.1"/>
    <property type="molecule type" value="Genomic_DNA"/>
</dbReference>
<dbReference type="Gene3D" id="3.40.1170.60">
    <property type="match status" value="1"/>
</dbReference>
<feature type="active site" evidence="16">
    <location>
        <position position="102"/>
    </location>
</feature>
<dbReference type="HAMAP" id="MF_01113">
    <property type="entry name" value="DNApol_IV"/>
    <property type="match status" value="1"/>
</dbReference>
<keyword evidence="6 16" id="KW-0808">Transferase</keyword>
<dbReference type="EC" id="2.7.7.7" evidence="16"/>
<feature type="compositionally biased region" description="Polar residues" evidence="17">
    <location>
        <begin position="376"/>
        <end position="388"/>
    </location>
</feature>
<dbReference type="PANTHER" id="PTHR11076:SF33">
    <property type="entry name" value="DNA POLYMERASE KAPPA"/>
    <property type="match status" value="1"/>
</dbReference>
<evidence type="ECO:0000256" key="2">
    <source>
        <dbReference type="ARBA" id="ARBA00010945"/>
    </source>
</evidence>
<reference evidence="19 20" key="1">
    <citation type="journal article" date="2016" name="Front. Microbiol.">
        <title>Fuerstia marisgermanicae gen. nov., sp. nov., an Unusual Member of the Phylum Planctomycetes from the German Wadden Sea.</title>
        <authorList>
            <person name="Kohn T."/>
            <person name="Heuer A."/>
            <person name="Jogler M."/>
            <person name="Vollmers J."/>
            <person name="Boedeker C."/>
            <person name="Bunk B."/>
            <person name="Rast P."/>
            <person name="Borchert D."/>
            <person name="Glockner I."/>
            <person name="Freese H.M."/>
            <person name="Klenk H.P."/>
            <person name="Overmann J."/>
            <person name="Kaster A.K."/>
            <person name="Rohde M."/>
            <person name="Wiegand S."/>
            <person name="Jogler C."/>
        </authorList>
    </citation>
    <scope>NUCLEOTIDE SEQUENCE [LARGE SCALE GENOMIC DNA]</scope>
    <source>
        <strain evidence="19 20">NH11</strain>
    </source>
</reference>
<evidence type="ECO:0000256" key="10">
    <source>
        <dbReference type="ARBA" id="ARBA00022763"/>
    </source>
</evidence>
<dbReference type="InterPro" id="IPR043128">
    <property type="entry name" value="Rev_trsase/Diguanyl_cyclase"/>
</dbReference>
<evidence type="ECO:0000256" key="17">
    <source>
        <dbReference type="SAM" id="MobiDB-lite"/>
    </source>
</evidence>
<dbReference type="InterPro" id="IPR036775">
    <property type="entry name" value="DNA_pol_Y-fam_lit_finger_sf"/>
</dbReference>
<dbReference type="GO" id="GO:0042276">
    <property type="term" value="P:error-prone translesion synthesis"/>
    <property type="evidence" value="ECO:0007669"/>
    <property type="project" value="TreeGrafter"/>
</dbReference>
<keyword evidence="7 16" id="KW-0548">Nucleotidyltransferase</keyword>
<dbReference type="InterPro" id="IPR053848">
    <property type="entry name" value="IMS_HHH_1"/>
</dbReference>
<feature type="domain" description="UmuC" evidence="18">
    <location>
        <begin position="2"/>
        <end position="183"/>
    </location>
</feature>
<evidence type="ECO:0000256" key="15">
    <source>
        <dbReference type="ARBA" id="ARBA00049244"/>
    </source>
</evidence>
<evidence type="ECO:0000256" key="12">
    <source>
        <dbReference type="ARBA" id="ARBA00022932"/>
    </source>
</evidence>
<dbReference type="GO" id="GO:0009432">
    <property type="term" value="P:SOS response"/>
    <property type="evidence" value="ECO:0007669"/>
    <property type="project" value="TreeGrafter"/>
</dbReference>
<dbReference type="GO" id="GO:0000287">
    <property type="term" value="F:magnesium ion binding"/>
    <property type="evidence" value="ECO:0007669"/>
    <property type="project" value="UniProtKB-UniRule"/>
</dbReference>
<dbReference type="InterPro" id="IPR001126">
    <property type="entry name" value="UmuC"/>
</dbReference>
<dbReference type="NCBIfam" id="NF003015">
    <property type="entry name" value="PRK03858.1"/>
    <property type="match status" value="1"/>
</dbReference>
<dbReference type="Pfam" id="PF11799">
    <property type="entry name" value="IMS_C"/>
    <property type="match status" value="1"/>
</dbReference>
<comment type="function">
    <text evidence="16">Poorly processive, error-prone DNA polymerase involved in untargeted mutagenesis. Copies undamaged DNA at stalled replication forks, which arise in vivo from mismatched or misaligned primer ends. These misaligned primers can be extended by PolIV. Exhibits no 3'-5' exonuclease (proofreading) activity. May be involved in translesional synthesis, in conjunction with the beta clamp from PolIII.</text>
</comment>
<comment type="subcellular location">
    <subcellularLocation>
        <location evidence="1 16">Cytoplasm</location>
    </subcellularLocation>
</comment>
<dbReference type="GO" id="GO:0006261">
    <property type="term" value="P:DNA-templated DNA replication"/>
    <property type="evidence" value="ECO:0007669"/>
    <property type="project" value="UniProtKB-UniRule"/>
</dbReference>
<dbReference type="NCBIfam" id="NF002677">
    <property type="entry name" value="PRK02406.1"/>
    <property type="match status" value="1"/>
</dbReference>
<dbReference type="GO" id="GO:0006281">
    <property type="term" value="P:DNA repair"/>
    <property type="evidence" value="ECO:0007669"/>
    <property type="project" value="UniProtKB-UniRule"/>
</dbReference>
<accession>A0A1P8WP41</accession>
<keyword evidence="13 16" id="KW-0238">DNA-binding</keyword>
<dbReference type="Gene3D" id="3.30.1490.100">
    <property type="entry name" value="DNA polymerase, Y-family, little finger domain"/>
    <property type="match status" value="1"/>
</dbReference>
<dbReference type="NCBIfam" id="NF002751">
    <property type="entry name" value="PRK02794.1"/>
    <property type="match status" value="1"/>
</dbReference>
<comment type="catalytic activity">
    <reaction evidence="15 16">
        <text>DNA(n) + a 2'-deoxyribonucleoside 5'-triphosphate = DNA(n+1) + diphosphate</text>
        <dbReference type="Rhea" id="RHEA:22508"/>
        <dbReference type="Rhea" id="RHEA-COMP:17339"/>
        <dbReference type="Rhea" id="RHEA-COMP:17340"/>
        <dbReference type="ChEBI" id="CHEBI:33019"/>
        <dbReference type="ChEBI" id="CHEBI:61560"/>
        <dbReference type="ChEBI" id="CHEBI:173112"/>
        <dbReference type="EC" id="2.7.7.7"/>
    </reaction>
</comment>
<name>A0A1P8WP41_9PLAN</name>
<dbReference type="OrthoDB" id="9808813at2"/>
<dbReference type="FunFam" id="3.40.1170.60:FF:000001">
    <property type="entry name" value="DNA polymerase IV"/>
    <property type="match status" value="1"/>
</dbReference>
<evidence type="ECO:0000256" key="8">
    <source>
        <dbReference type="ARBA" id="ARBA00022705"/>
    </source>
</evidence>
<feature type="binding site" evidence="16">
    <location>
        <position position="6"/>
    </location>
    <ligand>
        <name>Mg(2+)</name>
        <dbReference type="ChEBI" id="CHEBI:18420"/>
    </ligand>
</feature>
<comment type="similarity">
    <text evidence="2 16">Belongs to the DNA polymerase type-Y family.</text>
</comment>
<keyword evidence="14 16" id="KW-0234">DNA repair</keyword>
<evidence type="ECO:0000256" key="6">
    <source>
        <dbReference type="ARBA" id="ARBA00022679"/>
    </source>
</evidence>
<comment type="cofactor">
    <cofactor evidence="16">
        <name>Mg(2+)</name>
        <dbReference type="ChEBI" id="CHEBI:18420"/>
    </cofactor>
    <text evidence="16">Binds 2 magnesium ions per subunit.</text>
</comment>
<evidence type="ECO:0000256" key="4">
    <source>
        <dbReference type="ARBA" id="ARBA00022457"/>
    </source>
</evidence>
<feature type="binding site" evidence="16">
    <location>
        <position position="101"/>
    </location>
    <ligand>
        <name>Mg(2+)</name>
        <dbReference type="ChEBI" id="CHEBI:18420"/>
    </ligand>
</feature>
<dbReference type="Gene3D" id="1.10.150.20">
    <property type="entry name" value="5' to 3' exonuclease, C-terminal subdomain"/>
    <property type="match status" value="1"/>
</dbReference>
<dbReference type="Gene3D" id="3.30.70.270">
    <property type="match status" value="1"/>
</dbReference>
<dbReference type="InterPro" id="IPR017961">
    <property type="entry name" value="DNA_pol_Y-fam_little_finger"/>
</dbReference>
<dbReference type="Proteomes" id="UP000187735">
    <property type="component" value="Chromosome"/>
</dbReference>
<dbReference type="KEGG" id="fmr:Fuma_05485"/>
<proteinExistence type="inferred from homology"/>
<dbReference type="RefSeq" id="WP_077026929.1">
    <property type="nucleotide sequence ID" value="NZ_CP017641.1"/>
</dbReference>
<evidence type="ECO:0000256" key="11">
    <source>
        <dbReference type="ARBA" id="ARBA00022842"/>
    </source>
</evidence>
<evidence type="ECO:0000256" key="16">
    <source>
        <dbReference type="HAMAP-Rule" id="MF_01113"/>
    </source>
</evidence>
<protein>
    <recommendedName>
        <fullName evidence="16">DNA polymerase IV</fullName>
        <shortName evidence="16">Pol IV</shortName>
        <ecNumber evidence="16">2.7.7.7</ecNumber>
    </recommendedName>
</protein>
<dbReference type="NCBIfam" id="NF002882">
    <property type="entry name" value="PRK03348.1"/>
    <property type="match status" value="1"/>
</dbReference>
<dbReference type="InterPro" id="IPR050116">
    <property type="entry name" value="DNA_polymerase-Y"/>
</dbReference>
<evidence type="ECO:0000313" key="19">
    <source>
        <dbReference type="EMBL" id="APZ95823.1"/>
    </source>
</evidence>
<evidence type="ECO:0000256" key="3">
    <source>
        <dbReference type="ARBA" id="ARBA00011245"/>
    </source>
</evidence>
<dbReference type="GO" id="GO:0003887">
    <property type="term" value="F:DNA-directed DNA polymerase activity"/>
    <property type="evidence" value="ECO:0007669"/>
    <property type="project" value="UniProtKB-UniRule"/>
</dbReference>
<evidence type="ECO:0000313" key="20">
    <source>
        <dbReference type="Proteomes" id="UP000187735"/>
    </source>
</evidence>
<evidence type="ECO:0000256" key="13">
    <source>
        <dbReference type="ARBA" id="ARBA00023125"/>
    </source>
</evidence>
<evidence type="ECO:0000256" key="9">
    <source>
        <dbReference type="ARBA" id="ARBA00022723"/>
    </source>
</evidence>
<keyword evidence="20" id="KW-1185">Reference proteome</keyword>
<dbReference type="PROSITE" id="PS50173">
    <property type="entry name" value="UMUC"/>
    <property type="match status" value="1"/>
</dbReference>
<keyword evidence="9 16" id="KW-0479">Metal-binding</keyword>
<evidence type="ECO:0000256" key="14">
    <source>
        <dbReference type="ARBA" id="ARBA00023204"/>
    </source>
</evidence>
<dbReference type="SUPFAM" id="SSF100879">
    <property type="entry name" value="Lesion bypass DNA polymerase (Y-family), little finger domain"/>
    <property type="match status" value="1"/>
</dbReference>
<organism evidence="19 20">
    <name type="scientific">Fuerstiella marisgermanici</name>
    <dbReference type="NCBI Taxonomy" id="1891926"/>
    <lineage>
        <taxon>Bacteria</taxon>
        <taxon>Pseudomonadati</taxon>
        <taxon>Planctomycetota</taxon>
        <taxon>Planctomycetia</taxon>
        <taxon>Planctomycetales</taxon>
        <taxon>Planctomycetaceae</taxon>
        <taxon>Fuerstiella</taxon>
    </lineage>
</organism>
<keyword evidence="4 16" id="KW-0515">Mutator protein</keyword>